<reference evidence="1" key="2">
    <citation type="submission" date="2025-08" db="UniProtKB">
        <authorList>
            <consortium name="Ensembl"/>
        </authorList>
    </citation>
    <scope>IDENTIFICATION</scope>
</reference>
<evidence type="ECO:0000313" key="1">
    <source>
        <dbReference type="Ensembl" id="ENSSSCP00070044266.1"/>
    </source>
</evidence>
<dbReference type="Ensembl" id="ENSSSCT00070052301.1">
    <property type="protein sequence ID" value="ENSSSCP00070044266.1"/>
    <property type="gene ID" value="ENSSSCG00070026129.1"/>
</dbReference>
<dbReference type="AlphaFoldDB" id="A0A4X1VQC0"/>
<name>A0A4X1VQC0_PIG</name>
<reference evidence="1 2" key="1">
    <citation type="submission" date="2017-08" db="EMBL/GenBank/DDBJ databases">
        <title>USMARCv1.0.</title>
        <authorList>
            <person name="Hannum G.I."/>
            <person name="Koren S."/>
            <person name="Schroeder S.G."/>
            <person name="Chin S.C."/>
            <person name="Nonneman D.J."/>
            <person name="Becker S.A."/>
            <person name="Rosen B.D."/>
            <person name="Bickhart D.M."/>
            <person name="Putnam N.H."/>
            <person name="Green R.E."/>
            <person name="Tuggle C.K."/>
            <person name="Liu H."/>
            <person name="Rohrer G.A."/>
            <person name="Warr A."/>
            <person name="Hall R."/>
            <person name="Kim K."/>
            <person name="Hume D.A."/>
            <person name="Talbot R."/>
            <person name="Chow W."/>
            <person name="Howe K."/>
            <person name="Schwartz A.S."/>
            <person name="Watson M."/>
            <person name="Archibald A.L."/>
            <person name="Phillippy A.M."/>
            <person name="Smith T.P.L."/>
        </authorList>
    </citation>
    <scope>NUCLEOTIDE SEQUENCE [LARGE SCALE GENOMIC DNA]</scope>
</reference>
<sequence length="101" mass="11340">MEIRTDFSTQRDPPSSTRYTGALDIRVREGRRGGVCCVWSKCRITGLLARKKCGFCCKELSLGVPVLAQRIMNPTCIHEDVGFILGLTQWLKDLTLPQDVL</sequence>
<protein>
    <submittedName>
        <fullName evidence="1">Uncharacterized protein</fullName>
    </submittedName>
</protein>
<evidence type="ECO:0000313" key="2">
    <source>
        <dbReference type="Proteomes" id="UP000314985"/>
    </source>
</evidence>
<dbReference type="Proteomes" id="UP000314985">
    <property type="component" value="Chromosome 6"/>
</dbReference>
<proteinExistence type="predicted"/>
<accession>A0A4X1VQC0</accession>
<organism evidence="1 2">
    <name type="scientific">Sus scrofa</name>
    <name type="common">Pig</name>
    <dbReference type="NCBI Taxonomy" id="9823"/>
    <lineage>
        <taxon>Eukaryota</taxon>
        <taxon>Metazoa</taxon>
        <taxon>Chordata</taxon>
        <taxon>Craniata</taxon>
        <taxon>Vertebrata</taxon>
        <taxon>Euteleostomi</taxon>
        <taxon>Mammalia</taxon>
        <taxon>Eutheria</taxon>
        <taxon>Laurasiatheria</taxon>
        <taxon>Artiodactyla</taxon>
        <taxon>Suina</taxon>
        <taxon>Suidae</taxon>
        <taxon>Sus</taxon>
    </lineage>
</organism>